<evidence type="ECO:0000256" key="5">
    <source>
        <dbReference type="ARBA" id="ARBA00022597"/>
    </source>
</evidence>
<keyword evidence="4" id="KW-1134">Transmembrane beta strand</keyword>
<evidence type="ECO:0000259" key="15">
    <source>
        <dbReference type="Pfam" id="PF02563"/>
    </source>
</evidence>
<keyword evidence="6" id="KW-0812">Transmembrane</keyword>
<dbReference type="RefSeq" id="WP_264139503.1">
    <property type="nucleotide sequence ID" value="NZ_JAOYOD010000001.1"/>
</dbReference>
<organism evidence="17 18">
    <name type="scientific">Reichenbachiella ulvae</name>
    <dbReference type="NCBI Taxonomy" id="2980104"/>
    <lineage>
        <taxon>Bacteria</taxon>
        <taxon>Pseudomonadati</taxon>
        <taxon>Bacteroidota</taxon>
        <taxon>Cytophagia</taxon>
        <taxon>Cytophagales</taxon>
        <taxon>Reichenbachiellaceae</taxon>
        <taxon>Reichenbachiella</taxon>
    </lineage>
</organism>
<keyword evidence="11" id="KW-0472">Membrane</keyword>
<keyword evidence="3" id="KW-0813">Transport</keyword>
<keyword evidence="18" id="KW-1185">Reference proteome</keyword>
<evidence type="ECO:0000256" key="13">
    <source>
        <dbReference type="ARBA" id="ARBA00023237"/>
    </source>
</evidence>
<evidence type="ECO:0000256" key="9">
    <source>
        <dbReference type="ARBA" id="ARBA00023065"/>
    </source>
</evidence>
<keyword evidence="12" id="KW-0564">Palmitate</keyword>
<keyword evidence="8" id="KW-0625">Polysaccharide transport</keyword>
<sequence>MFKLGKGFTETELSTAVMQAERNYVIQKNDYLTIDVFTNKGERIIDPNFELQQNMGNQRRAQQDFKYLVQQDGTVKLPIVGQIELDSLTLNQAETLLEVEYNAYYKDSFVKLSYTNKRVVLLGALGGQIVPLINENMSLIEVLAMAGGLDMGAKAQNIKIIRGDLTNPEVYQINLSSLAGMQGTMLNMEPGDIVYVEPWRRPWLEVTRDIAPLLSLMSSTLALILVLQNF</sequence>
<evidence type="ECO:0000256" key="8">
    <source>
        <dbReference type="ARBA" id="ARBA00023047"/>
    </source>
</evidence>
<dbReference type="InterPro" id="IPR054765">
    <property type="entry name" value="SLBB_dom"/>
</dbReference>
<comment type="similarity">
    <text evidence="2">Belongs to the BexD/CtrA/VexA family.</text>
</comment>
<gene>
    <name evidence="17" type="ORF">N7U62_18175</name>
</gene>
<evidence type="ECO:0000256" key="4">
    <source>
        <dbReference type="ARBA" id="ARBA00022452"/>
    </source>
</evidence>
<keyword evidence="5" id="KW-0762">Sugar transport</keyword>
<proteinExistence type="inferred from homology"/>
<protein>
    <submittedName>
        <fullName evidence="17">Polysaccharide biosynthesis/export family protein</fullName>
    </submittedName>
</protein>
<comment type="subcellular location">
    <subcellularLocation>
        <location evidence="1">Cell outer membrane</location>
        <topology evidence="1">Multi-pass membrane protein</topology>
    </subcellularLocation>
</comment>
<evidence type="ECO:0000256" key="3">
    <source>
        <dbReference type="ARBA" id="ARBA00022448"/>
    </source>
</evidence>
<keyword evidence="14" id="KW-0449">Lipoprotein</keyword>
<dbReference type="EMBL" id="JAOYOD010000001">
    <property type="protein sequence ID" value="MCV9388619.1"/>
    <property type="molecule type" value="Genomic_DNA"/>
</dbReference>
<keyword evidence="7" id="KW-0732">Signal</keyword>
<reference evidence="17 18" key="1">
    <citation type="submission" date="2022-10" db="EMBL/GenBank/DDBJ databases">
        <title>Comparative genomics and taxonomic characterization of three novel marine species of genus Reichenbachiella exhibiting antioxidant and polysaccharide degradation activities.</title>
        <authorList>
            <person name="Muhammad N."/>
            <person name="Lee Y.-J."/>
            <person name="Ko J."/>
            <person name="Kim S.-G."/>
        </authorList>
    </citation>
    <scope>NUCLEOTIDE SEQUENCE [LARGE SCALE GENOMIC DNA]</scope>
    <source>
        <strain evidence="17 18">ABR2-5</strain>
    </source>
</reference>
<evidence type="ECO:0000313" key="17">
    <source>
        <dbReference type="EMBL" id="MCV9388619.1"/>
    </source>
</evidence>
<dbReference type="Gene3D" id="3.10.560.10">
    <property type="entry name" value="Outer membrane lipoprotein wza domain like"/>
    <property type="match status" value="1"/>
</dbReference>
<feature type="domain" description="Polysaccharide export protein N-terminal" evidence="15">
    <location>
        <begin position="19"/>
        <end position="112"/>
    </location>
</feature>
<evidence type="ECO:0000256" key="10">
    <source>
        <dbReference type="ARBA" id="ARBA00023114"/>
    </source>
</evidence>
<evidence type="ECO:0000313" key="18">
    <source>
        <dbReference type="Proteomes" id="UP001300692"/>
    </source>
</evidence>
<keyword evidence="10" id="KW-0626">Porin</keyword>
<feature type="domain" description="SLBB" evidence="16">
    <location>
        <begin position="129"/>
        <end position="196"/>
    </location>
</feature>
<evidence type="ECO:0000256" key="11">
    <source>
        <dbReference type="ARBA" id="ARBA00023136"/>
    </source>
</evidence>
<evidence type="ECO:0000256" key="14">
    <source>
        <dbReference type="ARBA" id="ARBA00023288"/>
    </source>
</evidence>
<evidence type="ECO:0000256" key="6">
    <source>
        <dbReference type="ARBA" id="ARBA00022692"/>
    </source>
</evidence>
<keyword evidence="13" id="KW-0998">Cell outer membrane</keyword>
<dbReference type="InterPro" id="IPR049712">
    <property type="entry name" value="Poly_export"/>
</dbReference>
<evidence type="ECO:0000259" key="16">
    <source>
        <dbReference type="Pfam" id="PF22461"/>
    </source>
</evidence>
<dbReference type="PANTHER" id="PTHR33619:SF3">
    <property type="entry name" value="POLYSACCHARIDE EXPORT PROTEIN GFCE-RELATED"/>
    <property type="match status" value="1"/>
</dbReference>
<dbReference type="InterPro" id="IPR003715">
    <property type="entry name" value="Poly_export_N"/>
</dbReference>
<evidence type="ECO:0000256" key="12">
    <source>
        <dbReference type="ARBA" id="ARBA00023139"/>
    </source>
</evidence>
<evidence type="ECO:0000256" key="1">
    <source>
        <dbReference type="ARBA" id="ARBA00004571"/>
    </source>
</evidence>
<name>A0ABT3CYG3_9BACT</name>
<evidence type="ECO:0000256" key="7">
    <source>
        <dbReference type="ARBA" id="ARBA00022729"/>
    </source>
</evidence>
<dbReference type="Proteomes" id="UP001300692">
    <property type="component" value="Unassembled WGS sequence"/>
</dbReference>
<comment type="caution">
    <text evidence="17">The sequence shown here is derived from an EMBL/GenBank/DDBJ whole genome shotgun (WGS) entry which is preliminary data.</text>
</comment>
<keyword evidence="9" id="KW-0406">Ion transport</keyword>
<dbReference type="Pfam" id="PF22461">
    <property type="entry name" value="SLBB_2"/>
    <property type="match status" value="1"/>
</dbReference>
<accession>A0ABT3CYG3</accession>
<dbReference type="Pfam" id="PF02563">
    <property type="entry name" value="Poly_export"/>
    <property type="match status" value="1"/>
</dbReference>
<evidence type="ECO:0000256" key="2">
    <source>
        <dbReference type="ARBA" id="ARBA00009450"/>
    </source>
</evidence>
<dbReference type="PANTHER" id="PTHR33619">
    <property type="entry name" value="POLYSACCHARIDE EXPORT PROTEIN GFCE-RELATED"/>
    <property type="match status" value="1"/>
</dbReference>